<dbReference type="SUPFAM" id="SSF55729">
    <property type="entry name" value="Acyl-CoA N-acyltransferases (Nat)"/>
    <property type="match status" value="1"/>
</dbReference>
<dbReference type="GO" id="GO:0008999">
    <property type="term" value="F:protein-N-terminal-alanine acetyltransferase activity"/>
    <property type="evidence" value="ECO:0007669"/>
    <property type="project" value="TreeGrafter"/>
</dbReference>
<dbReference type="PANTHER" id="PTHR43441:SF12">
    <property type="entry name" value="RIBOSOMAL N-ACETYLTRANSFERASE YDAF-RELATED"/>
    <property type="match status" value="1"/>
</dbReference>
<dbReference type="PROSITE" id="PS51186">
    <property type="entry name" value="GNAT"/>
    <property type="match status" value="1"/>
</dbReference>
<dbReference type="GO" id="GO:0005737">
    <property type="term" value="C:cytoplasm"/>
    <property type="evidence" value="ECO:0007669"/>
    <property type="project" value="TreeGrafter"/>
</dbReference>
<dbReference type="InterPro" id="IPR000182">
    <property type="entry name" value="GNAT_dom"/>
</dbReference>
<protein>
    <submittedName>
        <fullName evidence="2">GNAT family N-acetyltransferase</fullName>
    </submittedName>
</protein>
<accession>A0A9E8RY79</accession>
<dbReference type="Proteomes" id="UP001164726">
    <property type="component" value="Chromosome"/>
</dbReference>
<dbReference type="EMBL" id="CP106877">
    <property type="protein sequence ID" value="WAA13530.1"/>
    <property type="molecule type" value="Genomic_DNA"/>
</dbReference>
<proteinExistence type="predicted"/>
<name>A0A9E8RY79_9BACI</name>
<dbReference type="InterPro" id="IPR016181">
    <property type="entry name" value="Acyl_CoA_acyltransferase"/>
</dbReference>
<feature type="domain" description="N-acetyltransferase" evidence="1">
    <location>
        <begin position="24"/>
        <end position="177"/>
    </location>
</feature>
<evidence type="ECO:0000259" key="1">
    <source>
        <dbReference type="PROSITE" id="PS51186"/>
    </source>
</evidence>
<dbReference type="InterPro" id="IPR051908">
    <property type="entry name" value="Ribosomal_N-acetyltransferase"/>
</dbReference>
<dbReference type="RefSeq" id="WP_275421703.1">
    <property type="nucleotide sequence ID" value="NZ_CP106877.1"/>
</dbReference>
<dbReference type="GO" id="GO:1990189">
    <property type="term" value="F:protein N-terminal-serine acetyltransferase activity"/>
    <property type="evidence" value="ECO:0007669"/>
    <property type="project" value="TreeGrafter"/>
</dbReference>
<evidence type="ECO:0000313" key="3">
    <source>
        <dbReference type="Proteomes" id="UP001164726"/>
    </source>
</evidence>
<dbReference type="Pfam" id="PF13302">
    <property type="entry name" value="Acetyltransf_3"/>
    <property type="match status" value="1"/>
</dbReference>
<organism evidence="2 3">
    <name type="scientific">Fervidibacillus halotolerans</name>
    <dbReference type="NCBI Taxonomy" id="2980027"/>
    <lineage>
        <taxon>Bacteria</taxon>
        <taxon>Bacillati</taxon>
        <taxon>Bacillota</taxon>
        <taxon>Bacilli</taxon>
        <taxon>Bacillales</taxon>
        <taxon>Bacillaceae</taxon>
        <taxon>Fervidibacillus</taxon>
    </lineage>
</organism>
<keyword evidence="3" id="KW-1185">Reference proteome</keyword>
<dbReference type="PANTHER" id="PTHR43441">
    <property type="entry name" value="RIBOSOMAL-PROTEIN-SERINE ACETYLTRANSFERASE"/>
    <property type="match status" value="1"/>
</dbReference>
<dbReference type="CDD" id="cd04301">
    <property type="entry name" value="NAT_SF"/>
    <property type="match status" value="1"/>
</dbReference>
<reference evidence="2" key="1">
    <citation type="submission" date="2022-09" db="EMBL/GenBank/DDBJ databases">
        <title>Complete Genomes of Fervidibacillus albus and Fervidibacillus halotolerans isolated from tidal flat sediments.</title>
        <authorList>
            <person name="Kwon K.K."/>
            <person name="Yang S.-H."/>
            <person name="Park M.J."/>
            <person name="Oh H.-M."/>
        </authorList>
    </citation>
    <scope>NUCLEOTIDE SEQUENCE</scope>
    <source>
        <strain evidence="2">MEBiC13594</strain>
    </source>
</reference>
<sequence>MDVHQINQHLALRLVDLDDAEGLFTLTNTNRDYLKQWLPWLNGTKRVEDTRAFIHKAKLAYDDQKGMTFVILWKEKIVGVISYNSIDWTNKIAYIGYWLSAAVQGNGIMTKSTKFLTDYAFSHLNMNRVEIAAAVENKKSRAIPERLGFQLEGIRREAEWLYDHYVDHAIYGMLKREWDTKKKKME</sequence>
<dbReference type="Gene3D" id="3.40.630.30">
    <property type="match status" value="1"/>
</dbReference>
<dbReference type="AlphaFoldDB" id="A0A9E8RY79"/>
<evidence type="ECO:0000313" key="2">
    <source>
        <dbReference type="EMBL" id="WAA13530.1"/>
    </source>
</evidence>
<gene>
    <name evidence="2" type="ORF">OE105_05320</name>
</gene>
<dbReference type="KEGG" id="fhl:OE105_05320"/>